<feature type="chain" id="PRO_5042542866" description="NTF2-like domain-containing protein" evidence="1">
    <location>
        <begin position="24"/>
        <end position="159"/>
    </location>
</feature>
<dbReference type="Proteomes" id="UP001271007">
    <property type="component" value="Unassembled WGS sequence"/>
</dbReference>
<accession>A0AAJ0GHM6</accession>
<name>A0AAJ0GHM6_9PEZI</name>
<feature type="signal peptide" evidence="1">
    <location>
        <begin position="1"/>
        <end position="23"/>
    </location>
</feature>
<dbReference type="EMBL" id="JAWDJX010000002">
    <property type="protein sequence ID" value="KAK3057782.1"/>
    <property type="molecule type" value="Genomic_DNA"/>
</dbReference>
<dbReference type="Pfam" id="PF26534">
    <property type="entry name" value="NTF2_7"/>
    <property type="match status" value="1"/>
</dbReference>
<dbReference type="AlphaFoldDB" id="A0AAJ0GHM6"/>
<evidence type="ECO:0000313" key="3">
    <source>
        <dbReference type="EMBL" id="KAK3057782.1"/>
    </source>
</evidence>
<protein>
    <recommendedName>
        <fullName evidence="2">NTF2-like domain-containing protein</fullName>
    </recommendedName>
</protein>
<gene>
    <name evidence="3" type="ORF">LTR09_000857</name>
</gene>
<proteinExistence type="predicted"/>
<keyword evidence="1" id="KW-0732">Signal</keyword>
<keyword evidence="4" id="KW-1185">Reference proteome</keyword>
<reference evidence="3" key="1">
    <citation type="submission" date="2023-04" db="EMBL/GenBank/DDBJ databases">
        <title>Black Yeasts Isolated from many extreme environments.</title>
        <authorList>
            <person name="Coleine C."/>
            <person name="Stajich J.E."/>
            <person name="Selbmann L."/>
        </authorList>
    </citation>
    <scope>NUCLEOTIDE SEQUENCE</scope>
    <source>
        <strain evidence="3">CCFEE 5312</strain>
    </source>
</reference>
<evidence type="ECO:0000256" key="1">
    <source>
        <dbReference type="SAM" id="SignalP"/>
    </source>
</evidence>
<evidence type="ECO:0000313" key="4">
    <source>
        <dbReference type="Proteomes" id="UP001271007"/>
    </source>
</evidence>
<organism evidence="3 4">
    <name type="scientific">Extremus antarcticus</name>
    <dbReference type="NCBI Taxonomy" id="702011"/>
    <lineage>
        <taxon>Eukaryota</taxon>
        <taxon>Fungi</taxon>
        <taxon>Dikarya</taxon>
        <taxon>Ascomycota</taxon>
        <taxon>Pezizomycotina</taxon>
        <taxon>Dothideomycetes</taxon>
        <taxon>Dothideomycetidae</taxon>
        <taxon>Mycosphaerellales</taxon>
        <taxon>Extremaceae</taxon>
        <taxon>Extremus</taxon>
    </lineage>
</organism>
<dbReference type="InterPro" id="IPR058645">
    <property type="entry name" value="NTF2-like_dom_7"/>
</dbReference>
<comment type="caution">
    <text evidence="3">The sequence shown here is derived from an EMBL/GenBank/DDBJ whole genome shotgun (WGS) entry which is preliminary data.</text>
</comment>
<feature type="domain" description="NTF2-like" evidence="2">
    <location>
        <begin position="17"/>
        <end position="146"/>
    </location>
</feature>
<evidence type="ECO:0000259" key="2">
    <source>
        <dbReference type="Pfam" id="PF26534"/>
    </source>
</evidence>
<sequence>MNTTSSLTIVLTALLACLDTAEAYLISRRWLSIFQTTSNGAGTGAALVESTLAPNFTYYDQGSTFGDPTPVYSNASAVEASVSGAGYSGTLVTDVKYSIVTNFASCDTVTPISYRGIDYLQVDLSSRLIYNVTSSSDLLNYYIQLKDDVIASMSNATVK</sequence>